<accession>A0A2N9GC46</accession>
<dbReference type="PANTHER" id="PTHR47723:SF19">
    <property type="entry name" value="POLYNUCLEOTIDYL TRANSFERASE, RIBONUCLEASE H-LIKE SUPERFAMILY PROTEIN"/>
    <property type="match status" value="1"/>
</dbReference>
<sequence length="182" mass="20221">MDFVWSLRNKVVREDYKLSMEELGRGVMRKFREHWMIMSQDSSCSSSPSSEDTHWVRPDNGVTKLNFDAAIVLNDSAVAVVARDWRGRLVFAVSSRVDTNIPVQAEAEAIRLAAITALKHNIPLAIFESDSKVCVQSLNSSILVVPWRIANVVTESKAIACLFAPPSLLDVIQEEASFVSLS</sequence>
<protein>
    <recommendedName>
        <fullName evidence="1">RNase H type-1 domain-containing protein</fullName>
    </recommendedName>
</protein>
<organism evidence="2">
    <name type="scientific">Fagus sylvatica</name>
    <name type="common">Beechnut</name>
    <dbReference type="NCBI Taxonomy" id="28930"/>
    <lineage>
        <taxon>Eukaryota</taxon>
        <taxon>Viridiplantae</taxon>
        <taxon>Streptophyta</taxon>
        <taxon>Embryophyta</taxon>
        <taxon>Tracheophyta</taxon>
        <taxon>Spermatophyta</taxon>
        <taxon>Magnoliopsida</taxon>
        <taxon>eudicotyledons</taxon>
        <taxon>Gunneridae</taxon>
        <taxon>Pentapetalae</taxon>
        <taxon>rosids</taxon>
        <taxon>fabids</taxon>
        <taxon>Fagales</taxon>
        <taxon>Fagaceae</taxon>
        <taxon>Fagus</taxon>
    </lineage>
</organism>
<dbReference type="EMBL" id="OIVN01001733">
    <property type="protein sequence ID" value="SPC97075.1"/>
    <property type="molecule type" value="Genomic_DNA"/>
</dbReference>
<dbReference type="InterPro" id="IPR053151">
    <property type="entry name" value="RNase_H-like"/>
</dbReference>
<dbReference type="CDD" id="cd06222">
    <property type="entry name" value="RNase_H_like"/>
    <property type="match status" value="1"/>
</dbReference>
<dbReference type="PANTHER" id="PTHR47723">
    <property type="entry name" value="OS05G0353850 PROTEIN"/>
    <property type="match status" value="1"/>
</dbReference>
<evidence type="ECO:0000313" key="2">
    <source>
        <dbReference type="EMBL" id="SPC97075.1"/>
    </source>
</evidence>
<dbReference type="InterPro" id="IPR036397">
    <property type="entry name" value="RNaseH_sf"/>
</dbReference>
<gene>
    <name evidence="2" type="ORF">FSB_LOCUS24957</name>
</gene>
<dbReference type="InterPro" id="IPR002156">
    <property type="entry name" value="RNaseH_domain"/>
</dbReference>
<dbReference type="InterPro" id="IPR044730">
    <property type="entry name" value="RNase_H-like_dom_plant"/>
</dbReference>
<evidence type="ECO:0000259" key="1">
    <source>
        <dbReference type="Pfam" id="PF13456"/>
    </source>
</evidence>
<dbReference type="Pfam" id="PF13456">
    <property type="entry name" value="RVT_3"/>
    <property type="match status" value="1"/>
</dbReference>
<feature type="domain" description="RNase H type-1" evidence="1">
    <location>
        <begin position="66"/>
        <end position="141"/>
    </location>
</feature>
<dbReference type="Gene3D" id="3.30.420.10">
    <property type="entry name" value="Ribonuclease H-like superfamily/Ribonuclease H"/>
    <property type="match status" value="1"/>
</dbReference>
<dbReference type="GO" id="GO:0004523">
    <property type="term" value="F:RNA-DNA hybrid ribonuclease activity"/>
    <property type="evidence" value="ECO:0007669"/>
    <property type="project" value="InterPro"/>
</dbReference>
<name>A0A2N9GC46_FAGSY</name>
<reference evidence="2" key="1">
    <citation type="submission" date="2018-02" db="EMBL/GenBank/DDBJ databases">
        <authorList>
            <person name="Cohen D.B."/>
            <person name="Kent A.D."/>
        </authorList>
    </citation>
    <scope>NUCLEOTIDE SEQUENCE</scope>
</reference>
<proteinExistence type="predicted"/>
<dbReference type="GO" id="GO:0003676">
    <property type="term" value="F:nucleic acid binding"/>
    <property type="evidence" value="ECO:0007669"/>
    <property type="project" value="InterPro"/>
</dbReference>
<dbReference type="AlphaFoldDB" id="A0A2N9GC46"/>